<feature type="transmembrane region" description="Helical" evidence="1">
    <location>
        <begin position="178"/>
        <end position="199"/>
    </location>
</feature>
<protein>
    <submittedName>
        <fullName evidence="2">Integral inner membrane protein</fullName>
    </submittedName>
</protein>
<keyword evidence="1" id="KW-0812">Transmembrane</keyword>
<feature type="transmembrane region" description="Helical" evidence="1">
    <location>
        <begin position="235"/>
        <end position="258"/>
    </location>
</feature>
<dbReference type="EMBL" id="CP002207">
    <property type="protein sequence ID" value="ADP32335.1"/>
    <property type="molecule type" value="Genomic_DNA"/>
</dbReference>
<evidence type="ECO:0000256" key="1">
    <source>
        <dbReference type="SAM" id="Phobius"/>
    </source>
</evidence>
<proteinExistence type="predicted"/>
<feature type="transmembrane region" description="Helical" evidence="1">
    <location>
        <begin position="145"/>
        <end position="166"/>
    </location>
</feature>
<keyword evidence="3" id="KW-1185">Reference proteome</keyword>
<gene>
    <name evidence="2" type="ordered locus">BATR1942_06915</name>
</gene>
<evidence type="ECO:0000313" key="2">
    <source>
        <dbReference type="EMBL" id="ADP32335.1"/>
    </source>
</evidence>
<feature type="transmembrane region" description="Helical" evidence="1">
    <location>
        <begin position="115"/>
        <end position="133"/>
    </location>
</feature>
<keyword evidence="1" id="KW-1133">Transmembrane helix</keyword>
<feature type="transmembrane region" description="Helical" evidence="1">
    <location>
        <begin position="205"/>
        <end position="223"/>
    </location>
</feature>
<accession>A0ABM5LWS1</accession>
<dbReference type="InterPro" id="IPR025450">
    <property type="entry name" value="YndJ-like"/>
</dbReference>
<dbReference type="Proteomes" id="UP000006867">
    <property type="component" value="Chromosome"/>
</dbReference>
<feature type="transmembrane region" description="Helical" evidence="1">
    <location>
        <begin position="81"/>
        <end position="103"/>
    </location>
</feature>
<keyword evidence="1" id="KW-0472">Membrane</keyword>
<reference evidence="2 3" key="1">
    <citation type="journal article" date="2011" name="Front. Microbiol.">
        <title>Genomic signatures of strain selection and enhancement in Bacillus atrophaeus var. globigii, a historical biowarfare simulant.</title>
        <authorList>
            <person name="Gibbons H.S."/>
            <person name="Broomall S.M."/>
            <person name="McNew L.A."/>
            <person name="Daligault H."/>
            <person name="Chapman C."/>
            <person name="Bruce D."/>
            <person name="Karavis M."/>
            <person name="Krepps M."/>
            <person name="McGregor P.A."/>
            <person name="Hong C."/>
            <person name="Park K.H."/>
            <person name="Akmal A."/>
            <person name="Feldman A."/>
            <person name="Lin J.S."/>
            <person name="Chang W.E."/>
            <person name="Higgs B.W."/>
            <person name="Demirev P."/>
            <person name="Lindquist J."/>
            <person name="Liem A."/>
            <person name="Fochler E."/>
            <person name="Read T.D."/>
            <person name="Tapia R."/>
            <person name="Johnson S."/>
            <person name="Bishop-Lilly K.A."/>
            <person name="Detter C."/>
            <person name="Han C."/>
            <person name="Sozhamannan S."/>
            <person name="Rosenzweig C.N."/>
            <person name="Skowronski E.W."/>
        </authorList>
    </citation>
    <scope>NUCLEOTIDE SEQUENCE [LARGE SCALE GENOMIC DNA]</scope>
    <source>
        <strain evidence="2 3">1942</strain>
    </source>
</reference>
<organism evidence="2 3">
    <name type="scientific">Bacillus atrophaeus (strain 1942)</name>
    <dbReference type="NCBI Taxonomy" id="720555"/>
    <lineage>
        <taxon>Bacteria</taxon>
        <taxon>Bacillati</taxon>
        <taxon>Bacillota</taxon>
        <taxon>Bacilli</taxon>
        <taxon>Bacillales</taxon>
        <taxon>Bacillaceae</taxon>
        <taxon>Bacillus</taxon>
    </lineage>
</organism>
<dbReference type="Pfam" id="PF14158">
    <property type="entry name" value="YndJ"/>
    <property type="match status" value="1"/>
</dbReference>
<sequence length="540" mass="62079">MMKLNMSVSTFCFLVFFFIETPDVSVAEALVLLSVLFFVPNIFPFVFYQTADRLVIILEKTLRRCYPIAAVSASLAFLTDAVLFALIWWTYTSLLAAYGVIRLRKTKIHRIEETSIYLGLIYLFMGGFWFFAYTSNMNIMNFSRLIILLTAVHFHYSAFLIPIFNGLLGRKIRVKRRLYLWVTWTILLSPMLIAAGISFSKILDFIAVSLYMIALYVNGYLVFHTPFHRKLAKILVAISAIVLMITILFSLIYSFGVFQEKVTLSISQMIWIHGFSNAVGVIIPALCGWRLENPQPTDNSCKKPFSRIYGKWKIGKGFLKRNDLETSDSYSGLVENMKNLESKDFSTENLQPLIKDFYEQTNNFRLKAKVTWATWFKPFAFIYNGISKRTGQIHLSMNPDWYMMHSEITGVDSQKDGREKVRAWIRTNEKDETIFTALYSLHKSNGTGYMNISLPLPFSNMTGILKPYPHSGGMTLTSKRRRSGAGDEGIYLHTACGTIPLPLSETFYIEAKGLNRLTATHHMWIFGFKFLFVQYEIEKK</sequence>
<name>A0ABM5LWS1_BACA1</name>
<evidence type="ECO:0000313" key="3">
    <source>
        <dbReference type="Proteomes" id="UP000006867"/>
    </source>
</evidence>